<dbReference type="RefSeq" id="WP_006702765.1">
    <property type="nucleotide sequence ID" value="NZ_KI391971.1"/>
</dbReference>
<keyword evidence="2" id="KW-1185">Reference proteome</keyword>
<dbReference type="AlphaFoldDB" id="D0BKK6"/>
<accession>D0BKK6</accession>
<dbReference type="HOGENOM" id="CLU_2117562_0_0_9"/>
<protein>
    <submittedName>
        <fullName evidence="1">Uncharacterized protein</fullName>
    </submittedName>
</protein>
<dbReference type="STRING" id="626369.HMPREF0446_00491"/>
<evidence type="ECO:0000313" key="2">
    <source>
        <dbReference type="Proteomes" id="UP000002939"/>
    </source>
</evidence>
<organism evidence="1 2">
    <name type="scientific">Granulicatella elegans ATCC 700633</name>
    <dbReference type="NCBI Taxonomy" id="626369"/>
    <lineage>
        <taxon>Bacteria</taxon>
        <taxon>Bacillati</taxon>
        <taxon>Bacillota</taxon>
        <taxon>Bacilli</taxon>
        <taxon>Lactobacillales</taxon>
        <taxon>Carnobacteriaceae</taxon>
        <taxon>Granulicatella</taxon>
    </lineage>
</organism>
<reference evidence="1" key="2">
    <citation type="submission" date="2011-10" db="EMBL/GenBank/DDBJ databases">
        <title>The Genome Sequence of Granulicatella elegans ATCC 700633.</title>
        <authorList>
            <consortium name="The Broad Institute Genome Sequencing Platform"/>
            <consortium name="The Broad Institute Genome Sequencing Center for Infectious Disease"/>
            <person name="Earl A."/>
            <person name="Ward D."/>
            <person name="Feldgarden M."/>
            <person name="Gevers D."/>
            <person name="Sibley C.D."/>
            <person name="Field T.R."/>
            <person name="Grinwis M."/>
            <person name="Eshaghurshan C.S."/>
            <person name="Surette M.G."/>
            <person name="Young S.K."/>
            <person name="Zeng Q."/>
            <person name="Gargeya S."/>
            <person name="Fitzgerald M."/>
            <person name="Haas B."/>
            <person name="Abouelleil A."/>
            <person name="Alvarado L."/>
            <person name="Arachchi H.M."/>
            <person name="Berlin A."/>
            <person name="Brown A."/>
            <person name="Chapman S.B."/>
            <person name="Chen Z."/>
            <person name="Dunbar C."/>
            <person name="Freedman E."/>
            <person name="Gearin G."/>
            <person name="Goldberg J."/>
            <person name="Griggs A."/>
            <person name="Gujja S."/>
            <person name="Heiman D."/>
            <person name="Howarth C."/>
            <person name="Larson L."/>
            <person name="Lui A."/>
            <person name="MacDonald P.J.P."/>
            <person name="Montmayeur A."/>
            <person name="Murphy C."/>
            <person name="Neiman D."/>
            <person name="Pearson M."/>
            <person name="Priest M."/>
            <person name="Roberts A."/>
            <person name="Saif S."/>
            <person name="Shea T."/>
            <person name="Shenoy N."/>
            <person name="Sisk P."/>
            <person name="Stolte C."/>
            <person name="Sykes S."/>
            <person name="Wortman J."/>
            <person name="Nusbaum C."/>
            <person name="Birren B."/>
        </authorList>
    </citation>
    <scope>NUCLEOTIDE SEQUENCE [LARGE SCALE GENOMIC DNA]</scope>
    <source>
        <strain evidence="1">ATCC 700633</strain>
    </source>
</reference>
<name>D0BKK6_9LACT</name>
<proteinExistence type="predicted"/>
<dbReference type="Proteomes" id="UP000002939">
    <property type="component" value="Unassembled WGS sequence"/>
</dbReference>
<evidence type="ECO:0000313" key="1">
    <source>
        <dbReference type="EMBL" id="EEW93609.1"/>
    </source>
</evidence>
<gene>
    <name evidence="1" type="ORF">HMPREF0446_00491</name>
</gene>
<reference evidence="1" key="1">
    <citation type="submission" date="2009-09" db="EMBL/GenBank/DDBJ databases">
        <authorList>
            <consortium name="The Broad Institute Genome Sequencing Platform"/>
            <person name="Ward D."/>
            <person name="Feldgarden M."/>
            <person name="Earl A."/>
            <person name="Young S.K."/>
            <person name="Zeng Q."/>
            <person name="Koehrsen M."/>
            <person name="Alvarado L."/>
            <person name="Berlin A."/>
            <person name="Bochicchio J."/>
            <person name="Borenstein D."/>
            <person name="Chapman S.B."/>
            <person name="Chen Z."/>
            <person name="Engels R."/>
            <person name="Freedman E."/>
            <person name="Gellesch M."/>
            <person name="Goldberg J."/>
            <person name="Griggs A."/>
            <person name="Gujja S."/>
            <person name="Heilman E."/>
            <person name="Heiman D."/>
            <person name="Hepburn T."/>
            <person name="Howarth C."/>
            <person name="Jen D."/>
            <person name="Larson L."/>
            <person name="Lewis B."/>
            <person name="Mehta T."/>
            <person name="Park D."/>
            <person name="Pearson M."/>
            <person name="Roberts A."/>
            <person name="Saif S."/>
            <person name="Shea T."/>
            <person name="Shenoy N."/>
            <person name="Sisk P."/>
            <person name="Stolte C."/>
            <person name="Sykes S."/>
            <person name="Thomson T."/>
            <person name="Walk T."/>
            <person name="White J."/>
            <person name="Yandava C."/>
            <person name="Sibley C.D."/>
            <person name="Field T.R."/>
            <person name="Grinwis M."/>
            <person name="Eshaghurshan C.S."/>
            <person name="Surette M.G."/>
            <person name="Haas B."/>
            <person name="Nusbaum C."/>
            <person name="Birren B."/>
        </authorList>
    </citation>
    <scope>NUCLEOTIDE SEQUENCE [LARGE SCALE GENOMIC DNA]</scope>
    <source>
        <strain evidence="1">ATCC 700633</strain>
    </source>
</reference>
<sequence length="114" mass="13662">MNQREIDELHEYLKEFTSEVLACASSFREKNTIYASFTYYPEFQHKFLLSYRNENDTVEYVDDNGNVISEDELEYKTTEISMTYGEMVDIVLSQLLEFRKKYYQKQVKTSSFIL</sequence>
<dbReference type="EMBL" id="ACRF02000013">
    <property type="protein sequence ID" value="EEW93609.1"/>
    <property type="molecule type" value="Genomic_DNA"/>
</dbReference>
<comment type="caution">
    <text evidence="1">The sequence shown here is derived from an EMBL/GenBank/DDBJ whole genome shotgun (WGS) entry which is preliminary data.</text>
</comment>